<dbReference type="Gene3D" id="3.30.10.30">
    <property type="entry name" value="DYRK"/>
    <property type="match status" value="1"/>
</dbReference>
<evidence type="ECO:0000259" key="12">
    <source>
        <dbReference type="PROSITE" id="PS50011"/>
    </source>
</evidence>
<dbReference type="CDD" id="cd14210">
    <property type="entry name" value="PKc_DYRK"/>
    <property type="match status" value="1"/>
</dbReference>
<keyword evidence="5 11" id="KW-0547">Nucleotide-binding</keyword>
<dbReference type="FunFam" id="1.10.510.10:FF:000624">
    <property type="entry name" value="Mitogen-activated protein kinase"/>
    <property type="match status" value="1"/>
</dbReference>
<dbReference type="GO" id="GO:0004674">
    <property type="term" value="F:protein serine/threonine kinase activity"/>
    <property type="evidence" value="ECO:0007669"/>
    <property type="project" value="UniProtKB-KW"/>
</dbReference>
<organism evidence="13 14">
    <name type="scientific">Stentor coeruleus</name>
    <dbReference type="NCBI Taxonomy" id="5963"/>
    <lineage>
        <taxon>Eukaryota</taxon>
        <taxon>Sar</taxon>
        <taxon>Alveolata</taxon>
        <taxon>Ciliophora</taxon>
        <taxon>Postciliodesmatophora</taxon>
        <taxon>Heterotrichea</taxon>
        <taxon>Heterotrichida</taxon>
        <taxon>Stentoridae</taxon>
        <taxon>Stentor</taxon>
    </lineage>
</organism>
<keyword evidence="14" id="KW-1185">Reference proteome</keyword>
<keyword evidence="3" id="KW-0723">Serine/threonine-protein kinase</keyword>
<evidence type="ECO:0000256" key="2">
    <source>
        <dbReference type="ARBA" id="ARBA00013203"/>
    </source>
</evidence>
<evidence type="ECO:0000313" key="13">
    <source>
        <dbReference type="EMBL" id="OMJ81164.1"/>
    </source>
</evidence>
<protein>
    <recommendedName>
        <fullName evidence="2">dual-specificity kinase</fullName>
        <ecNumber evidence="2">2.7.12.1</ecNumber>
    </recommendedName>
</protein>
<evidence type="ECO:0000256" key="3">
    <source>
        <dbReference type="ARBA" id="ARBA00022527"/>
    </source>
</evidence>
<dbReference type="SUPFAM" id="SSF56112">
    <property type="entry name" value="Protein kinase-like (PK-like)"/>
    <property type="match status" value="1"/>
</dbReference>
<dbReference type="GO" id="GO:0005524">
    <property type="term" value="F:ATP binding"/>
    <property type="evidence" value="ECO:0007669"/>
    <property type="project" value="UniProtKB-UniRule"/>
</dbReference>
<dbReference type="GO" id="GO:0005856">
    <property type="term" value="C:cytoskeleton"/>
    <property type="evidence" value="ECO:0007669"/>
    <property type="project" value="TreeGrafter"/>
</dbReference>
<keyword evidence="7 11" id="KW-0067">ATP-binding</keyword>
<dbReference type="Gene3D" id="3.30.200.20">
    <property type="entry name" value="Phosphorylase Kinase, domain 1"/>
    <property type="match status" value="1"/>
</dbReference>
<comment type="caution">
    <text evidence="13">The sequence shown here is derived from an EMBL/GenBank/DDBJ whole genome shotgun (WGS) entry which is preliminary data.</text>
</comment>
<evidence type="ECO:0000256" key="4">
    <source>
        <dbReference type="ARBA" id="ARBA00022679"/>
    </source>
</evidence>
<evidence type="ECO:0000256" key="5">
    <source>
        <dbReference type="ARBA" id="ARBA00022741"/>
    </source>
</evidence>
<accession>A0A1R2BWL9</accession>
<dbReference type="PANTHER" id="PTHR24058">
    <property type="entry name" value="DUAL SPECIFICITY PROTEIN KINASE"/>
    <property type="match status" value="1"/>
</dbReference>
<evidence type="ECO:0000313" key="14">
    <source>
        <dbReference type="Proteomes" id="UP000187209"/>
    </source>
</evidence>
<keyword evidence="6" id="KW-0418">Kinase</keyword>
<dbReference type="AlphaFoldDB" id="A0A1R2BWL9"/>
<dbReference type="InterPro" id="IPR042521">
    <property type="entry name" value="DYRK"/>
</dbReference>
<evidence type="ECO:0000256" key="10">
    <source>
        <dbReference type="ARBA" id="ARBA00051680"/>
    </source>
</evidence>
<keyword evidence="4" id="KW-0808">Transferase</keyword>
<comment type="catalytic activity">
    <reaction evidence="9">
        <text>L-threonyl-[protein] + ATP = O-phospho-L-threonyl-[protein] + ADP + H(+)</text>
        <dbReference type="Rhea" id="RHEA:46608"/>
        <dbReference type="Rhea" id="RHEA-COMP:11060"/>
        <dbReference type="Rhea" id="RHEA-COMP:11605"/>
        <dbReference type="ChEBI" id="CHEBI:15378"/>
        <dbReference type="ChEBI" id="CHEBI:30013"/>
        <dbReference type="ChEBI" id="CHEBI:30616"/>
        <dbReference type="ChEBI" id="CHEBI:61977"/>
        <dbReference type="ChEBI" id="CHEBI:456216"/>
        <dbReference type="EC" id="2.7.12.1"/>
    </reaction>
</comment>
<dbReference type="InterPro" id="IPR017441">
    <property type="entry name" value="Protein_kinase_ATP_BS"/>
</dbReference>
<dbReference type="GO" id="GO:0004712">
    <property type="term" value="F:protein serine/threonine/tyrosine kinase activity"/>
    <property type="evidence" value="ECO:0007669"/>
    <property type="project" value="UniProtKB-EC"/>
</dbReference>
<comment type="catalytic activity">
    <reaction evidence="8">
        <text>L-seryl-[protein] + ATP = O-phospho-L-seryl-[protein] + ADP + H(+)</text>
        <dbReference type="Rhea" id="RHEA:17989"/>
        <dbReference type="Rhea" id="RHEA-COMP:9863"/>
        <dbReference type="Rhea" id="RHEA-COMP:11604"/>
        <dbReference type="ChEBI" id="CHEBI:15378"/>
        <dbReference type="ChEBI" id="CHEBI:29999"/>
        <dbReference type="ChEBI" id="CHEBI:30616"/>
        <dbReference type="ChEBI" id="CHEBI:83421"/>
        <dbReference type="ChEBI" id="CHEBI:456216"/>
        <dbReference type="EC" id="2.7.12.1"/>
    </reaction>
</comment>
<evidence type="ECO:0000256" key="8">
    <source>
        <dbReference type="ARBA" id="ARBA00049003"/>
    </source>
</evidence>
<dbReference type="SMART" id="SM00220">
    <property type="entry name" value="S_TKc"/>
    <property type="match status" value="1"/>
</dbReference>
<reference evidence="13 14" key="1">
    <citation type="submission" date="2016-11" db="EMBL/GenBank/DDBJ databases">
        <title>The macronuclear genome of Stentor coeruleus: a giant cell with tiny introns.</title>
        <authorList>
            <person name="Slabodnick M."/>
            <person name="Ruby J.G."/>
            <person name="Reiff S.B."/>
            <person name="Swart E.C."/>
            <person name="Gosai S."/>
            <person name="Prabakaran S."/>
            <person name="Witkowska E."/>
            <person name="Larue G.E."/>
            <person name="Fisher S."/>
            <person name="Freeman R.M."/>
            <person name="Gunawardena J."/>
            <person name="Chu W."/>
            <person name="Stover N.A."/>
            <person name="Gregory B.D."/>
            <person name="Nowacki M."/>
            <person name="Derisi J."/>
            <person name="Roy S.W."/>
            <person name="Marshall W.F."/>
            <person name="Sood P."/>
        </authorList>
    </citation>
    <scope>NUCLEOTIDE SEQUENCE [LARGE SCALE GENOMIC DNA]</scope>
    <source>
        <strain evidence="13">WM001</strain>
    </source>
</reference>
<feature type="binding site" evidence="11">
    <location>
        <position position="185"/>
    </location>
    <ligand>
        <name>ATP</name>
        <dbReference type="ChEBI" id="CHEBI:30616"/>
    </ligand>
</feature>
<feature type="domain" description="Protein kinase" evidence="12">
    <location>
        <begin position="156"/>
        <end position="449"/>
    </location>
</feature>
<evidence type="ECO:0000256" key="1">
    <source>
        <dbReference type="ARBA" id="ARBA00008867"/>
    </source>
</evidence>
<comment type="catalytic activity">
    <reaction evidence="10">
        <text>L-tyrosyl-[protein] + ATP = O-phospho-L-tyrosyl-[protein] + ADP + H(+)</text>
        <dbReference type="Rhea" id="RHEA:10596"/>
        <dbReference type="Rhea" id="RHEA-COMP:10136"/>
        <dbReference type="Rhea" id="RHEA-COMP:20101"/>
        <dbReference type="ChEBI" id="CHEBI:15378"/>
        <dbReference type="ChEBI" id="CHEBI:30616"/>
        <dbReference type="ChEBI" id="CHEBI:46858"/>
        <dbReference type="ChEBI" id="CHEBI:61978"/>
        <dbReference type="ChEBI" id="CHEBI:456216"/>
        <dbReference type="EC" id="2.7.12.1"/>
    </reaction>
</comment>
<dbReference type="InterPro" id="IPR011009">
    <property type="entry name" value="Kinase-like_dom_sf"/>
</dbReference>
<dbReference type="EC" id="2.7.12.1" evidence="2"/>
<dbReference type="PROSITE" id="PS50011">
    <property type="entry name" value="PROTEIN_KINASE_DOM"/>
    <property type="match status" value="1"/>
</dbReference>
<evidence type="ECO:0000256" key="7">
    <source>
        <dbReference type="ARBA" id="ARBA00022840"/>
    </source>
</evidence>
<dbReference type="PROSITE" id="PS00107">
    <property type="entry name" value="PROTEIN_KINASE_ATP"/>
    <property type="match status" value="1"/>
</dbReference>
<dbReference type="Gene3D" id="1.10.510.10">
    <property type="entry name" value="Transferase(Phosphotransferase) domain 1"/>
    <property type="match status" value="1"/>
</dbReference>
<evidence type="ECO:0000256" key="11">
    <source>
        <dbReference type="PROSITE-ProRule" id="PRU10141"/>
    </source>
</evidence>
<dbReference type="Proteomes" id="UP000187209">
    <property type="component" value="Unassembled WGS sequence"/>
</dbReference>
<evidence type="ECO:0000256" key="6">
    <source>
        <dbReference type="ARBA" id="ARBA00022777"/>
    </source>
</evidence>
<proteinExistence type="inferred from homology"/>
<dbReference type="InterPro" id="IPR000719">
    <property type="entry name" value="Prot_kinase_dom"/>
</dbReference>
<dbReference type="EMBL" id="MPUH01000391">
    <property type="protein sequence ID" value="OMJ81164.1"/>
    <property type="molecule type" value="Genomic_DNA"/>
</dbReference>
<dbReference type="GO" id="GO:0005737">
    <property type="term" value="C:cytoplasm"/>
    <property type="evidence" value="ECO:0007669"/>
    <property type="project" value="TreeGrafter"/>
</dbReference>
<dbReference type="InterPro" id="IPR050494">
    <property type="entry name" value="Ser_Thr_dual-spec_kinase"/>
</dbReference>
<comment type="similarity">
    <text evidence="1">Belongs to the protein kinase superfamily. CMGC Ser/Thr protein kinase family. MNB/DYRK subfamily.</text>
</comment>
<dbReference type="PANTHER" id="PTHR24058:SF22">
    <property type="entry name" value="DUAL SPECIFICITY TYROSINE-PHOSPHORYLATION-REGULATED KINASE 4"/>
    <property type="match status" value="1"/>
</dbReference>
<sequence>MNNTSSKTQPNKVCKMSPHNTGVKKKAILNFTLQNRFFMRSSLQNFTRNTVDLPLISHNRISSLGFTNSKLTNESSGYNAIAQVQAIPLTSQTAAKQFSSYLSKYETGEILEYAEVHFLGMKAQKIQPNSSDTNYGFDDERSDYKIVIGDHLAYRYEVQHIIGKGSFGQVCLCFDHKNKEQVAIKVIRNQARFHKQGRIEVKVLSTLKAQNTENYAVTMLDSFIFRKHLCISFELLGANLYEMLKANSFRGFSQSYIKKIAFQLLSCLKNLKENKIIHCDLKPENILSKRGQKANVKVIDFGSSCFYNEKIHAYIQSRFYRAPEILLGINYSEAIDMWSFGCIISELHLGYPIFPGESEIEQMLCIIEVRGLPPDYLLERALKRRCYFEGNALKSFSNSRGKRRMPGTKPLELLLKNTDSKFLDFLDCCLKWDPERRMDPEAGLLHPWLTE</sequence>
<dbReference type="OrthoDB" id="9332038at2759"/>
<gene>
    <name evidence="13" type="ORF">SteCoe_18432</name>
</gene>
<dbReference type="Pfam" id="PF00069">
    <property type="entry name" value="Pkinase"/>
    <property type="match status" value="1"/>
</dbReference>
<name>A0A1R2BWL9_9CILI</name>
<evidence type="ECO:0000256" key="9">
    <source>
        <dbReference type="ARBA" id="ARBA00049308"/>
    </source>
</evidence>